<keyword evidence="5 7" id="KW-0472">Membrane</keyword>
<evidence type="ECO:0000256" key="6">
    <source>
        <dbReference type="ARBA" id="ARBA00038076"/>
    </source>
</evidence>
<dbReference type="InterPro" id="IPR003838">
    <property type="entry name" value="ABC3_permease_C"/>
</dbReference>
<feature type="transmembrane region" description="Helical" evidence="7">
    <location>
        <begin position="716"/>
        <end position="738"/>
    </location>
</feature>
<reference evidence="10 11" key="1">
    <citation type="submission" date="2019-02" db="EMBL/GenBank/DDBJ databases">
        <title>Pedobacter sp. RP-3-11 sp. nov., isolated from Arctic soil.</title>
        <authorList>
            <person name="Dahal R.H."/>
        </authorList>
    </citation>
    <scope>NUCLEOTIDE SEQUENCE [LARGE SCALE GENOMIC DNA]</scope>
    <source>
        <strain evidence="10 11">RP-3-11</strain>
    </source>
</reference>
<feature type="domain" description="MacB-like periplasmic core" evidence="9">
    <location>
        <begin position="20"/>
        <end position="234"/>
    </location>
</feature>
<keyword evidence="4 7" id="KW-1133">Transmembrane helix</keyword>
<dbReference type="RefSeq" id="WP_131562681.1">
    <property type="nucleotide sequence ID" value="NZ_SJSN01000027.1"/>
</dbReference>
<feature type="transmembrane region" description="Helical" evidence="7">
    <location>
        <begin position="21"/>
        <end position="43"/>
    </location>
</feature>
<keyword evidence="3 7" id="KW-0812">Transmembrane</keyword>
<feature type="domain" description="MacB-like periplasmic core" evidence="9">
    <location>
        <begin position="430"/>
        <end position="633"/>
    </location>
</feature>
<name>A0A4R0NLU0_9SPHI</name>
<evidence type="ECO:0000256" key="4">
    <source>
        <dbReference type="ARBA" id="ARBA00022989"/>
    </source>
</evidence>
<feature type="transmembrane region" description="Helical" evidence="7">
    <location>
        <begin position="374"/>
        <end position="397"/>
    </location>
</feature>
<organism evidence="10 11">
    <name type="scientific">Pedobacter frigidisoli</name>
    <dbReference type="NCBI Taxonomy" id="2530455"/>
    <lineage>
        <taxon>Bacteria</taxon>
        <taxon>Pseudomonadati</taxon>
        <taxon>Bacteroidota</taxon>
        <taxon>Sphingobacteriia</taxon>
        <taxon>Sphingobacteriales</taxon>
        <taxon>Sphingobacteriaceae</taxon>
        <taxon>Pedobacter</taxon>
    </lineage>
</organism>
<evidence type="ECO:0000259" key="9">
    <source>
        <dbReference type="Pfam" id="PF12704"/>
    </source>
</evidence>
<evidence type="ECO:0000313" key="11">
    <source>
        <dbReference type="Proteomes" id="UP000291485"/>
    </source>
</evidence>
<dbReference type="InterPro" id="IPR050250">
    <property type="entry name" value="Macrolide_Exporter_MacB"/>
</dbReference>
<dbReference type="Pfam" id="PF02687">
    <property type="entry name" value="FtsX"/>
    <property type="match status" value="2"/>
</dbReference>
<feature type="transmembrane region" description="Helical" evidence="7">
    <location>
        <begin position="758"/>
        <end position="778"/>
    </location>
</feature>
<dbReference type="OrthoDB" id="1451596at2"/>
<feature type="transmembrane region" description="Helical" evidence="7">
    <location>
        <begin position="281"/>
        <end position="308"/>
    </location>
</feature>
<keyword evidence="2" id="KW-1003">Cell membrane</keyword>
<keyword evidence="11" id="KW-1185">Reference proteome</keyword>
<dbReference type="GO" id="GO:0005886">
    <property type="term" value="C:plasma membrane"/>
    <property type="evidence" value="ECO:0007669"/>
    <property type="project" value="UniProtKB-SubCell"/>
</dbReference>
<feature type="transmembrane region" description="Helical" evidence="7">
    <location>
        <begin position="418"/>
        <end position="441"/>
    </location>
</feature>
<comment type="caution">
    <text evidence="10">The sequence shown here is derived from an EMBL/GenBank/DDBJ whole genome shotgun (WGS) entry which is preliminary data.</text>
</comment>
<sequence length="795" mass="88753">MFRLNLKIALRNLWRNRGITAINVGGLAIALAAFILVTMYFTYETSFDKSNPNYKNVYVVGVSYPEFKTNYIAAPFAKAIKQTYPEVESVGLIKEGSFELTIKNGKNTLFTKNILAVDYNAAKILNIQPENGLTKPSGEVERLNYLSKESMQTLFPDKKDNKPEMVGYGASNSGITVVVAGSIRSNEHSNFVFDGISLAAELGEHDNYDMNDYSIFLKLKPNVNVANLEKKITDLYRYELLKNNTSKKSTAELKAISTFLDPLSNLHLRPKAGNDMPYKTLIALSVLGFLILVIACINFTNLSIAQAANRAKEVGVKKVMGAYRSQLTLQFLTEIFIQCFVATILALILAELVLPYFNNLFQVGLSIWQVDSDLIWQLPLILSLITLIAGIYPAMVLSGFKPALVLKGNFSTSKQNSWLRNGLLVFQFCIAVVFIIGLLIINSQLKYMRSQDVGFNSSQVVYIKNLTLFNNPVKFGSVSFNPVRDRLLKIPGIKSATVASFIPGGQNGINSYEVNASKANIDFVNVDFDYFETLDIKLKEGRFFLNTFKTDTINSAIINESAVAKYSIKNPVGQTIRGCGIDYKIVGVIKDFKTQGFESIVQPTIYTIKDPCGSYKTQILLKIEENKMADALAALKAQWPQINPKDGEDFRYEFLDELYGKLFKKQEQLQSVFFAAALLTIFIAILGLFAFAKYITNGRIKEIAVRKILGASDVQIFKLINSSFFIMVLIANVISWPIAYILTKKWLETFAYRIDLPAMPFVSSALITILLTVITVSIQAKKAVKANPVDALKYE</sequence>
<evidence type="ECO:0000313" key="10">
    <source>
        <dbReference type="EMBL" id="TCD00005.1"/>
    </source>
</evidence>
<dbReference type="Proteomes" id="UP000291485">
    <property type="component" value="Unassembled WGS sequence"/>
</dbReference>
<evidence type="ECO:0000259" key="8">
    <source>
        <dbReference type="Pfam" id="PF02687"/>
    </source>
</evidence>
<gene>
    <name evidence="10" type="ORF">EZ449_21170</name>
</gene>
<feature type="domain" description="ABC3 transporter permease C-terminal" evidence="8">
    <location>
        <begin position="675"/>
        <end position="788"/>
    </location>
</feature>
<comment type="subcellular location">
    <subcellularLocation>
        <location evidence="1">Cell membrane</location>
        <topology evidence="1">Multi-pass membrane protein</topology>
    </subcellularLocation>
</comment>
<dbReference type="AlphaFoldDB" id="A0A4R0NLU0"/>
<evidence type="ECO:0000256" key="5">
    <source>
        <dbReference type="ARBA" id="ARBA00023136"/>
    </source>
</evidence>
<dbReference type="PANTHER" id="PTHR30572:SF4">
    <property type="entry name" value="ABC TRANSPORTER PERMEASE YTRF"/>
    <property type="match status" value="1"/>
</dbReference>
<feature type="transmembrane region" description="Helical" evidence="7">
    <location>
        <begin position="329"/>
        <end position="354"/>
    </location>
</feature>
<evidence type="ECO:0000256" key="1">
    <source>
        <dbReference type="ARBA" id="ARBA00004651"/>
    </source>
</evidence>
<feature type="transmembrane region" description="Helical" evidence="7">
    <location>
        <begin position="672"/>
        <end position="695"/>
    </location>
</feature>
<dbReference type="InterPro" id="IPR025857">
    <property type="entry name" value="MacB_PCD"/>
</dbReference>
<evidence type="ECO:0000256" key="7">
    <source>
        <dbReference type="SAM" id="Phobius"/>
    </source>
</evidence>
<feature type="domain" description="ABC3 transporter permease C-terminal" evidence="8">
    <location>
        <begin position="286"/>
        <end position="399"/>
    </location>
</feature>
<evidence type="ECO:0000256" key="3">
    <source>
        <dbReference type="ARBA" id="ARBA00022692"/>
    </source>
</evidence>
<dbReference type="GO" id="GO:0022857">
    <property type="term" value="F:transmembrane transporter activity"/>
    <property type="evidence" value="ECO:0007669"/>
    <property type="project" value="TreeGrafter"/>
</dbReference>
<evidence type="ECO:0000256" key="2">
    <source>
        <dbReference type="ARBA" id="ARBA00022475"/>
    </source>
</evidence>
<dbReference type="Pfam" id="PF12704">
    <property type="entry name" value="MacB_PCD"/>
    <property type="match status" value="2"/>
</dbReference>
<comment type="similarity">
    <text evidence="6">Belongs to the ABC-4 integral membrane protein family.</text>
</comment>
<accession>A0A4R0NLU0</accession>
<proteinExistence type="inferred from homology"/>
<protein>
    <submittedName>
        <fullName evidence="10">ABC transporter permease</fullName>
    </submittedName>
</protein>
<dbReference type="PANTHER" id="PTHR30572">
    <property type="entry name" value="MEMBRANE COMPONENT OF TRANSPORTER-RELATED"/>
    <property type="match status" value="1"/>
</dbReference>
<dbReference type="EMBL" id="SJSN01000027">
    <property type="protein sequence ID" value="TCD00005.1"/>
    <property type="molecule type" value="Genomic_DNA"/>
</dbReference>